<proteinExistence type="predicted"/>
<feature type="non-terminal residue" evidence="8">
    <location>
        <position position="292"/>
    </location>
</feature>
<evidence type="ECO:0000256" key="3">
    <source>
        <dbReference type="ARBA" id="ARBA00004613"/>
    </source>
</evidence>
<gene>
    <name evidence="8" type="ORF">METZ01_LOCUS387434</name>
</gene>
<name>A0A382UK50_9ZZZZ</name>
<dbReference type="EMBL" id="UINC01144827">
    <property type="protein sequence ID" value="SVD34580.1"/>
    <property type="molecule type" value="Genomic_DNA"/>
</dbReference>
<keyword evidence="6" id="KW-0472">Membrane</keyword>
<protein>
    <recommendedName>
        <fullName evidence="9">Right handed beta helix domain-containing protein</fullName>
    </recommendedName>
</protein>
<dbReference type="InterPro" id="IPR011050">
    <property type="entry name" value="Pectin_lyase_fold/virulence"/>
</dbReference>
<dbReference type="SUPFAM" id="SSF51126">
    <property type="entry name" value="Pectin lyase-like"/>
    <property type="match status" value="1"/>
</dbReference>
<comment type="subcellular location">
    <subcellularLocation>
        <location evidence="1">Cell envelope</location>
    </subcellularLocation>
    <subcellularLocation>
        <location evidence="2">Cell outer membrane</location>
    </subcellularLocation>
    <subcellularLocation>
        <location evidence="3">Secreted</location>
    </subcellularLocation>
</comment>
<evidence type="ECO:0000256" key="7">
    <source>
        <dbReference type="ARBA" id="ARBA00023237"/>
    </source>
</evidence>
<dbReference type="GO" id="GO:0009279">
    <property type="term" value="C:cell outer membrane"/>
    <property type="evidence" value="ECO:0007669"/>
    <property type="project" value="UniProtKB-SubCell"/>
</dbReference>
<dbReference type="GO" id="GO:0005576">
    <property type="term" value="C:extracellular region"/>
    <property type="evidence" value="ECO:0007669"/>
    <property type="project" value="UniProtKB-SubCell"/>
</dbReference>
<evidence type="ECO:0000256" key="5">
    <source>
        <dbReference type="ARBA" id="ARBA00022729"/>
    </source>
</evidence>
<evidence type="ECO:0000256" key="2">
    <source>
        <dbReference type="ARBA" id="ARBA00004442"/>
    </source>
</evidence>
<feature type="non-terminal residue" evidence="8">
    <location>
        <position position="1"/>
    </location>
</feature>
<reference evidence="8" key="1">
    <citation type="submission" date="2018-05" db="EMBL/GenBank/DDBJ databases">
        <authorList>
            <person name="Lanie J.A."/>
            <person name="Ng W.-L."/>
            <person name="Kazmierczak K.M."/>
            <person name="Andrzejewski T.M."/>
            <person name="Davidsen T.M."/>
            <person name="Wayne K.J."/>
            <person name="Tettelin H."/>
            <person name="Glass J.I."/>
            <person name="Rusch D."/>
            <person name="Podicherti R."/>
            <person name="Tsui H.-C.T."/>
            <person name="Winkler M.E."/>
        </authorList>
    </citation>
    <scope>NUCLEOTIDE SEQUENCE</scope>
</reference>
<dbReference type="AlphaFoldDB" id="A0A382UK50"/>
<keyword evidence="7" id="KW-0998">Cell outer membrane</keyword>
<keyword evidence="4" id="KW-0964">Secreted</keyword>
<organism evidence="8">
    <name type="scientific">marine metagenome</name>
    <dbReference type="NCBI Taxonomy" id="408172"/>
    <lineage>
        <taxon>unclassified sequences</taxon>
        <taxon>metagenomes</taxon>
        <taxon>ecological metagenomes</taxon>
    </lineage>
</organism>
<evidence type="ECO:0000256" key="6">
    <source>
        <dbReference type="ARBA" id="ARBA00023136"/>
    </source>
</evidence>
<dbReference type="InterPro" id="IPR003368">
    <property type="entry name" value="POMP_repeat"/>
</dbReference>
<keyword evidence="5" id="KW-0732">Signal</keyword>
<evidence type="ECO:0000256" key="1">
    <source>
        <dbReference type="ARBA" id="ARBA00004196"/>
    </source>
</evidence>
<sequence>DQGATGGPFYTINFEEWNFVSIGDAGGDKIWELYNFRTDLVTIDSINISGSNSSSFTTDFISQMEIPPFKKGEIQIHFDNTDIGNMSGVMTVYSPQINNNEGADIILSGLAEDGDKLCGSYSGLLVKKDYRITCDIEVLYNTQLDIEAGTKFLFDGDYQFISHGTVKAIGTESDNIIFDNHPDVSSKWDGIVLNNATEQTIFDYVRISNSYANSGGLYLDNSSPLILHSLIDNNRGYLSDGGAGGVFLKGCNGAVFTDVTFSNNRGPYGGAIRALSAVNITFTNVNIINNES</sequence>
<dbReference type="NCBIfam" id="TIGR01376">
    <property type="entry name" value="POMP_repeat"/>
    <property type="match status" value="1"/>
</dbReference>
<evidence type="ECO:0008006" key="9">
    <source>
        <dbReference type="Google" id="ProtNLM"/>
    </source>
</evidence>
<evidence type="ECO:0000256" key="4">
    <source>
        <dbReference type="ARBA" id="ARBA00022525"/>
    </source>
</evidence>
<evidence type="ECO:0000313" key="8">
    <source>
        <dbReference type="EMBL" id="SVD34580.1"/>
    </source>
</evidence>
<accession>A0A382UK50</accession>